<feature type="domain" description="Bacterial Ig-like" evidence="1">
    <location>
        <begin position="238"/>
        <end position="285"/>
    </location>
</feature>
<gene>
    <name evidence="3" type="ORF">SAMN03080617_01136</name>
</gene>
<dbReference type="Pfam" id="PF07532">
    <property type="entry name" value="Big_4"/>
    <property type="match status" value="1"/>
</dbReference>
<dbReference type="Gene3D" id="3.30.160.710">
    <property type="match status" value="3"/>
</dbReference>
<dbReference type="InterPro" id="IPR026341">
    <property type="entry name" value="T9SS_type_B"/>
</dbReference>
<evidence type="ECO:0000313" key="4">
    <source>
        <dbReference type="Proteomes" id="UP000198756"/>
    </source>
</evidence>
<evidence type="ECO:0000259" key="2">
    <source>
        <dbReference type="Pfam" id="PF18676"/>
    </source>
</evidence>
<feature type="domain" description="MBG" evidence="2">
    <location>
        <begin position="149"/>
        <end position="220"/>
    </location>
</feature>
<keyword evidence="4" id="KW-1185">Reference proteome</keyword>
<accession>A0A1G5WKR3</accession>
<organism evidence="3 4">
    <name type="scientific">Algoriphagus alkaliphilus</name>
    <dbReference type="NCBI Taxonomy" id="279824"/>
    <lineage>
        <taxon>Bacteria</taxon>
        <taxon>Pseudomonadati</taxon>
        <taxon>Bacteroidota</taxon>
        <taxon>Cytophagia</taxon>
        <taxon>Cytophagales</taxon>
        <taxon>Cyclobacteriaceae</taxon>
        <taxon>Algoriphagus</taxon>
    </lineage>
</organism>
<dbReference type="InterPro" id="IPR041286">
    <property type="entry name" value="MBG_2"/>
</dbReference>
<feature type="non-terminal residue" evidence="3">
    <location>
        <position position="1"/>
    </location>
</feature>
<dbReference type="EMBL" id="FMXE01000007">
    <property type="protein sequence ID" value="SDA58693.1"/>
    <property type="molecule type" value="Genomic_DNA"/>
</dbReference>
<dbReference type="Pfam" id="PF13585">
    <property type="entry name" value="CHU_C"/>
    <property type="match status" value="1"/>
</dbReference>
<dbReference type="STRING" id="279824.SAMN03080617_01136"/>
<dbReference type="InterPro" id="IPR011081">
    <property type="entry name" value="Big_4"/>
</dbReference>
<dbReference type="RefSeq" id="WP_139183568.1">
    <property type="nucleotide sequence ID" value="NZ_FMXE01000007.1"/>
</dbReference>
<dbReference type="OrthoDB" id="1097758at2"/>
<dbReference type="AlphaFoldDB" id="A0A1G5WKR3"/>
<evidence type="ECO:0000259" key="1">
    <source>
        <dbReference type="Pfam" id="PF07532"/>
    </source>
</evidence>
<sequence>TYGEANPALTFSYTGLVNGDTKVTTEPSISTTATQSSNVGTYPITLTGGEDQNYTITLVSGMLTIGKKDLTIRADDKQKTYGDANPVLTFSYSGLVNGDTKVTTEPSISTTALASSNVGTYPITLAGGSDENYEITLVNGTLTINKATLKIEANPQTKIFGSADPALIFVATGFKGTDNLSVLTGNLVRAAGEQVGKYAIGLGTLKSTENYQLEFVSAQFEIIPAELIAISNPDPITTPWSVSPTLPAKVTAVTADGQVVQLSVSWNLAPLNLFKRGTYFLTGVVTLPDGILNPEGLRAMLEVRVLAKPAPQDVILSNNDFDPDPKNYFQVIGSFTVIDPIDREHVITLIPGAGDNQFFEVKNGILFWSSADEVAGRTQFSVVIRVTDRDGNVIEKSFTINRGRTDILELEVFNSFTPNGDGINDTWGVPDLRYFRGVRVQVFDRNGERLFYTEDADTRWDGTYKGKEMPVGTYFWIIEVIETGNVRRGILTILKN</sequence>
<feature type="domain" description="MBG" evidence="2">
    <location>
        <begin position="1"/>
        <end position="64"/>
    </location>
</feature>
<dbReference type="NCBIfam" id="TIGR04131">
    <property type="entry name" value="Bac_Flav_CTERM"/>
    <property type="match status" value="1"/>
</dbReference>
<feature type="domain" description="MBG" evidence="2">
    <location>
        <begin position="70"/>
        <end position="143"/>
    </location>
</feature>
<name>A0A1G5WKR3_9BACT</name>
<protein>
    <submittedName>
        <fullName evidence="3">Gliding motility-associated C-terminal domain-containing protein</fullName>
    </submittedName>
</protein>
<proteinExistence type="predicted"/>
<dbReference type="Proteomes" id="UP000198756">
    <property type="component" value="Unassembled WGS sequence"/>
</dbReference>
<dbReference type="Pfam" id="PF18676">
    <property type="entry name" value="MBG_2"/>
    <property type="match status" value="3"/>
</dbReference>
<evidence type="ECO:0000313" key="3">
    <source>
        <dbReference type="EMBL" id="SDA58693.1"/>
    </source>
</evidence>
<reference evidence="4" key="1">
    <citation type="submission" date="2016-10" db="EMBL/GenBank/DDBJ databases">
        <authorList>
            <person name="Varghese N."/>
            <person name="Submissions S."/>
        </authorList>
    </citation>
    <scope>NUCLEOTIDE SEQUENCE [LARGE SCALE GENOMIC DNA]</scope>
    <source>
        <strain evidence="4">DSM 22703</strain>
    </source>
</reference>